<evidence type="ECO:0000256" key="1">
    <source>
        <dbReference type="SAM" id="MobiDB-lite"/>
    </source>
</evidence>
<proteinExistence type="predicted"/>
<feature type="region of interest" description="Disordered" evidence="1">
    <location>
        <begin position="705"/>
        <end position="726"/>
    </location>
</feature>
<feature type="region of interest" description="Disordered" evidence="1">
    <location>
        <begin position="322"/>
        <end position="359"/>
    </location>
</feature>
<name>A0A8J3N6Z4_9CHLR</name>
<evidence type="ECO:0000313" key="2">
    <source>
        <dbReference type="EMBL" id="GHO98078.1"/>
    </source>
</evidence>
<keyword evidence="3" id="KW-1185">Reference proteome</keyword>
<organism evidence="2 3">
    <name type="scientific">Reticulibacter mediterranei</name>
    <dbReference type="NCBI Taxonomy" id="2778369"/>
    <lineage>
        <taxon>Bacteria</taxon>
        <taxon>Bacillati</taxon>
        <taxon>Chloroflexota</taxon>
        <taxon>Ktedonobacteria</taxon>
        <taxon>Ktedonobacterales</taxon>
        <taxon>Reticulibacteraceae</taxon>
        <taxon>Reticulibacter</taxon>
    </lineage>
</organism>
<protein>
    <submittedName>
        <fullName evidence="2">Uncharacterized protein</fullName>
    </submittedName>
</protein>
<feature type="region of interest" description="Disordered" evidence="1">
    <location>
        <begin position="440"/>
        <end position="551"/>
    </location>
</feature>
<comment type="caution">
    <text evidence="2">The sequence shown here is derived from an EMBL/GenBank/DDBJ whole genome shotgun (WGS) entry which is preliminary data.</text>
</comment>
<feature type="compositionally biased region" description="Polar residues" evidence="1">
    <location>
        <begin position="458"/>
        <end position="475"/>
    </location>
</feature>
<sequence length="781" mass="87833">MDDLISRNTELEEEIMRRQNGIIPSYSGSAPEILRRTDPSRTQIVQQIFGSPGNGPEILFQMLRFAEVKQMALPGMEGQTDVAVVSLQNLRELAKKIHYGYDTTHKYVIVFCALNLLVKVRQEGRIQLLFPLQHYAPPPTTQALDKLIKYSRPKVRQFATRVKQRCILYGIISENGSQHKEYSTGEQQLLRQLYDIIQDEKIEPAKRQRLFKRISSEIICDLFDPSNSSGVVAIEAIPAIEQKKVVPEALPQPARSLALPEKAHTDEPITAQPDVVTSNRPPASGKNPFAIKSIATMGIVQEAKKLIEENNRLLAEDPFAQPAQEASQMVTESNKPAIQEGTGGEPSVPSPAINASQAPKHKIYKSATDDDSDLTKQQQKTNQFFQEYLNKLYDPNFFEKVKKLEEKKSKPERPEVDPRLAAVAARHGLKIVNDEVIHIDESGNEIPKPPKKKVEPETSSTSDQPANAKITTEKSTAGKKSPSSTRKAELPVPPASKKVKTAPPAIEKSPVEKKSPPPQTAVQDDTAESKQAVAEASETEKSTGQSTEDGFSEISMIDPKHYSQQFLTTYVTYNVIDFINILYNNNVNNDRTLRKQLAMFLAELFDGDLGKWKIHMKLINDCSAEAVTGSLVYVFSRLYDQGGHTITNKAGLFTTRCREYHAEGLDAGVISLVKTFQDKTFEQLITFFKQQRQKQLDQQDKFKAENRQTYQQQNQRPPEQPGATNRSSIFAMETPKDSNAIMVRQGNKVVVKRYNYGRIVTGKRRRTNEIIETQRDEQTNQ</sequence>
<evidence type="ECO:0000313" key="3">
    <source>
        <dbReference type="Proteomes" id="UP000597444"/>
    </source>
</evidence>
<dbReference type="EMBL" id="BNJK01000002">
    <property type="protein sequence ID" value="GHO98078.1"/>
    <property type="molecule type" value="Genomic_DNA"/>
</dbReference>
<feature type="compositionally biased region" description="Polar residues" evidence="1">
    <location>
        <begin position="324"/>
        <end position="336"/>
    </location>
</feature>
<accession>A0A8J3N6Z4</accession>
<reference evidence="2" key="1">
    <citation type="submission" date="2020-10" db="EMBL/GenBank/DDBJ databases">
        <title>Taxonomic study of unclassified bacteria belonging to the class Ktedonobacteria.</title>
        <authorList>
            <person name="Yabe S."/>
            <person name="Wang C.M."/>
            <person name="Zheng Y."/>
            <person name="Sakai Y."/>
            <person name="Cavaletti L."/>
            <person name="Monciardini P."/>
            <person name="Donadio S."/>
        </authorList>
    </citation>
    <scope>NUCLEOTIDE SEQUENCE</scope>
    <source>
        <strain evidence="2">ID150040</strain>
    </source>
</reference>
<dbReference type="AlphaFoldDB" id="A0A8J3N6Z4"/>
<feature type="region of interest" description="Disordered" evidence="1">
    <location>
        <begin position="258"/>
        <end position="288"/>
    </location>
</feature>
<dbReference type="Proteomes" id="UP000597444">
    <property type="component" value="Unassembled WGS sequence"/>
</dbReference>
<gene>
    <name evidence="2" type="ORF">KSF_081260</name>
</gene>
<feature type="compositionally biased region" description="Polar residues" evidence="1">
    <location>
        <begin position="707"/>
        <end position="726"/>
    </location>
</feature>
<dbReference type="RefSeq" id="WP_220208846.1">
    <property type="nucleotide sequence ID" value="NZ_BNJK01000002.1"/>
</dbReference>